<dbReference type="Gene3D" id="3.30.2310.20">
    <property type="entry name" value="RelE-like"/>
    <property type="match status" value="1"/>
</dbReference>
<dbReference type="AlphaFoldDB" id="A0A2Z4AN65"/>
<protein>
    <recommendedName>
        <fullName evidence="3">Cytotoxic translational repressor of toxin-antitoxin stability system</fullName>
    </recommendedName>
</protein>
<gene>
    <name evidence="1" type="ORF">DF168_02000</name>
</gene>
<evidence type="ECO:0000313" key="1">
    <source>
        <dbReference type="EMBL" id="AWT60780.1"/>
    </source>
</evidence>
<proteinExistence type="predicted"/>
<sequence>MQQPFQITFSNQSMGELEKLQLQEQLELVEQISGVTPEQLSRPQEPLGKFRRRGIIFYRLRAGDFRIYFEVNGNILHSHYLLHRNTLTDFIFRAKLPISEEQMIEQHQSFWRYLESLKKDA</sequence>
<reference evidence="1 2" key="1">
    <citation type="submission" date="2018-06" db="EMBL/GenBank/DDBJ databases">
        <title>Draft Genome Sequence of a Novel Marine Bacterium Related to the Verrucomicrobia.</title>
        <authorList>
            <person name="Vosseberg J."/>
            <person name="Martijn J."/>
            <person name="Ettema T.J.G."/>
        </authorList>
    </citation>
    <scope>NUCLEOTIDE SEQUENCE [LARGE SCALE GENOMIC DNA]</scope>
    <source>
        <strain evidence="1">TARA_B100001123</strain>
    </source>
</reference>
<name>A0A2Z4AN65_9BACT</name>
<organism evidence="1 2">
    <name type="scientific">Candidatus Moanibacter tarae</name>
    <dbReference type="NCBI Taxonomy" id="2200854"/>
    <lineage>
        <taxon>Bacteria</taxon>
        <taxon>Pseudomonadati</taxon>
        <taxon>Verrucomicrobiota</taxon>
        <taxon>Opitutia</taxon>
        <taxon>Puniceicoccales</taxon>
        <taxon>Puniceicoccales incertae sedis</taxon>
        <taxon>Candidatus Moanibacter</taxon>
    </lineage>
</organism>
<dbReference type="KEGG" id="mtar:DF168_02000"/>
<accession>A0A2Z4AN65</accession>
<dbReference type="EMBL" id="CP029803">
    <property type="protein sequence ID" value="AWT60780.1"/>
    <property type="molecule type" value="Genomic_DNA"/>
</dbReference>
<dbReference type="Proteomes" id="UP000247465">
    <property type="component" value="Chromosome"/>
</dbReference>
<dbReference type="SUPFAM" id="SSF143011">
    <property type="entry name" value="RelE-like"/>
    <property type="match status" value="1"/>
</dbReference>
<evidence type="ECO:0008006" key="3">
    <source>
        <dbReference type="Google" id="ProtNLM"/>
    </source>
</evidence>
<dbReference type="InterPro" id="IPR035093">
    <property type="entry name" value="RelE/ParE_toxin_dom_sf"/>
</dbReference>
<evidence type="ECO:0000313" key="2">
    <source>
        <dbReference type="Proteomes" id="UP000247465"/>
    </source>
</evidence>